<dbReference type="RefSeq" id="WP_151147911.1">
    <property type="nucleotide sequence ID" value="NZ_WAGX01000007.1"/>
</dbReference>
<dbReference type="AlphaFoldDB" id="A0A7V7UF97"/>
<reference evidence="8 9" key="2">
    <citation type="submission" date="2020-02" db="EMBL/GenBank/DDBJ databases">
        <title>Candidatus Galacturonibacter soehngenii shows hetero-acetogenic catabolism of galacturonic acid but lacks a canonical carbon monoxide dehydrogenase/acetyl-CoA synthase complex.</title>
        <authorList>
            <person name="Diender M."/>
            <person name="Stouten G.R."/>
            <person name="Petersen J.F."/>
            <person name="Nielsen P.H."/>
            <person name="Dueholm M.S."/>
            <person name="Pronk J.T."/>
            <person name="Van Loosdrecht M.C.M."/>
        </authorList>
    </citation>
    <scope>NUCLEOTIDE SEQUENCE [LARGE SCALE GENOMIC DNA]</scope>
    <source>
        <strain evidence="8">GalUA</strain>
    </source>
</reference>
<reference evidence="8 9" key="1">
    <citation type="submission" date="2019-09" db="EMBL/GenBank/DDBJ databases">
        <authorList>
            <person name="Valk L.C."/>
        </authorList>
    </citation>
    <scope>NUCLEOTIDE SEQUENCE [LARGE SCALE GENOMIC DNA]</scope>
    <source>
        <strain evidence="8">GalUA</strain>
    </source>
</reference>
<dbReference type="Pfam" id="PF00905">
    <property type="entry name" value="Transpeptidase"/>
    <property type="match status" value="1"/>
</dbReference>
<dbReference type="Pfam" id="PF05223">
    <property type="entry name" value="MecA_N"/>
    <property type="match status" value="1"/>
</dbReference>
<evidence type="ECO:0000256" key="2">
    <source>
        <dbReference type="ARBA" id="ARBA00007171"/>
    </source>
</evidence>
<proteinExistence type="inferred from homology"/>
<dbReference type="GO" id="GO:0071555">
    <property type="term" value="P:cell wall organization"/>
    <property type="evidence" value="ECO:0007669"/>
    <property type="project" value="TreeGrafter"/>
</dbReference>
<dbReference type="Gene3D" id="3.10.450.100">
    <property type="entry name" value="NTF2-like, domain 1"/>
    <property type="match status" value="1"/>
</dbReference>
<dbReference type="GO" id="GO:0005886">
    <property type="term" value="C:plasma membrane"/>
    <property type="evidence" value="ECO:0007669"/>
    <property type="project" value="TreeGrafter"/>
</dbReference>
<dbReference type="SUPFAM" id="SSF54427">
    <property type="entry name" value="NTF2-like"/>
    <property type="match status" value="1"/>
</dbReference>
<dbReference type="InterPro" id="IPR005311">
    <property type="entry name" value="PBP_dimer"/>
</dbReference>
<dbReference type="InterPro" id="IPR032710">
    <property type="entry name" value="NTF2-like_dom_sf"/>
</dbReference>
<evidence type="ECO:0000259" key="5">
    <source>
        <dbReference type="Pfam" id="PF00905"/>
    </source>
</evidence>
<organism evidence="8 9">
    <name type="scientific">Candidatus Galacturonatibacter soehngenii</name>
    <dbReference type="NCBI Taxonomy" id="2307010"/>
    <lineage>
        <taxon>Bacteria</taxon>
        <taxon>Bacillati</taxon>
        <taxon>Bacillota</taxon>
        <taxon>Clostridia</taxon>
        <taxon>Lachnospirales</taxon>
        <taxon>Lachnospiraceae</taxon>
        <taxon>Candidatus Galacturonatibacter</taxon>
    </lineage>
</organism>
<dbReference type="InterPro" id="IPR001460">
    <property type="entry name" value="PCN-bd_Tpept"/>
</dbReference>
<dbReference type="InterPro" id="IPR012338">
    <property type="entry name" value="Beta-lactam/transpept-like"/>
</dbReference>
<evidence type="ECO:0000256" key="1">
    <source>
        <dbReference type="ARBA" id="ARBA00004370"/>
    </source>
</evidence>
<comment type="similarity">
    <text evidence="2">Belongs to the transpeptidase family.</text>
</comment>
<dbReference type="Pfam" id="PF03717">
    <property type="entry name" value="PBP_dimer"/>
    <property type="match status" value="1"/>
</dbReference>
<keyword evidence="4" id="KW-0812">Transmembrane</keyword>
<sequence>MAKRRRRYQNRHGNRNKTKYIVIGIVGLVIMITTLALTLLVKNQKITLKAPWTLEKSTRIKTPEETLRTYFSYIETKEYDKMYELINEESKQSVTSEDFIARNQKIYEGIEASNVQIQITQVDDSSELGAAISYDMTLQTAAGEISFPNQAVLTTTKEGNYQYLIAWEDALIFPNLTKTDRVKVSISQPERGAILDRNGNLLAGKGVASSVGIVPGKLNEDPTQDLNQLAELLKVSVESIEKKLSAKWVKDDSFVPIKTISKLTELEQTTRYTSDETLEKRARNDALLSIPGVMISDTQVRSYPLGKAASHLTGYIQQVTAEDLEKHPNEGYLETSVIGRSGMEALYEKELKGINGCEISIVNEEGKTKLVLASLATQDGKDIQLTIDASLQQALYESFAEDKSSSVAMNPYTGEVLALVSTPSFDSNDFVFGMSQELWDSLNEDERMPLYNRFRQKLVPGSSFKPIIAAVGLETGDINPEEDYGNAGLSWQKDASWGNYKVTTLHETSPANLENAIINSDNIYFAKTALKIGSEKLQSELDQLGFNTDIPFEIGLSKSQYANEGDISTEILLADSGYGQGQILVNPVHLAALYSGFANDGNVIKPYLLYQKQVQPQIWLANAFQMENANLIKSAMEQVVSSEHGTGHAAYREDIVLAGKTGTAEIKASKEDKSGTELGWFGIFTSDKEVDKPILLMNMVEDVKERGGSGYVVRKDKEILDQYFGTQQ</sequence>
<feature type="transmembrane region" description="Helical" evidence="4">
    <location>
        <begin position="20"/>
        <end position="41"/>
    </location>
</feature>
<dbReference type="Gene3D" id="3.90.1310.10">
    <property type="entry name" value="Penicillin-binding protein 2a (Domain 2)"/>
    <property type="match status" value="1"/>
</dbReference>
<keyword evidence="3 4" id="KW-0472">Membrane</keyword>
<dbReference type="GO" id="GO:0046677">
    <property type="term" value="P:response to antibiotic"/>
    <property type="evidence" value="ECO:0007669"/>
    <property type="project" value="InterPro"/>
</dbReference>
<keyword evidence="4" id="KW-1133">Transmembrane helix</keyword>
<dbReference type="InterPro" id="IPR050515">
    <property type="entry name" value="Beta-lactam/transpept"/>
</dbReference>
<dbReference type="InterPro" id="IPR036138">
    <property type="entry name" value="PBP_dimer_sf"/>
</dbReference>
<evidence type="ECO:0000259" key="7">
    <source>
        <dbReference type="Pfam" id="PF05223"/>
    </source>
</evidence>
<dbReference type="OrthoDB" id="9766847at2"/>
<comment type="caution">
    <text evidence="8">The sequence shown here is derived from an EMBL/GenBank/DDBJ whole genome shotgun (WGS) entry which is preliminary data.</text>
</comment>
<dbReference type="PANTHER" id="PTHR30627">
    <property type="entry name" value="PEPTIDOGLYCAN D,D-TRANSPEPTIDASE"/>
    <property type="match status" value="1"/>
</dbReference>
<dbReference type="SUPFAM" id="SSF56601">
    <property type="entry name" value="beta-lactamase/transpeptidase-like"/>
    <property type="match status" value="1"/>
</dbReference>
<keyword evidence="9" id="KW-1185">Reference proteome</keyword>
<evidence type="ECO:0000256" key="4">
    <source>
        <dbReference type="SAM" id="Phobius"/>
    </source>
</evidence>
<evidence type="ECO:0000313" key="8">
    <source>
        <dbReference type="EMBL" id="KAB1436019.1"/>
    </source>
</evidence>
<feature type="domain" description="NTF2-like N-terminal transpeptidase" evidence="7">
    <location>
        <begin position="62"/>
        <end position="180"/>
    </location>
</feature>
<feature type="domain" description="Penicillin-binding protein dimerisation" evidence="6">
    <location>
        <begin position="188"/>
        <end position="367"/>
    </location>
</feature>
<gene>
    <name evidence="8" type="ORF">F7O84_16765</name>
</gene>
<accession>A0A7V7UF97</accession>
<dbReference type="Gene3D" id="3.30.1390.30">
    <property type="entry name" value="Penicillin-binding protein 2a, domain 3"/>
    <property type="match status" value="1"/>
</dbReference>
<comment type="subcellular location">
    <subcellularLocation>
        <location evidence="1">Membrane</location>
    </subcellularLocation>
</comment>
<evidence type="ECO:0000259" key="6">
    <source>
        <dbReference type="Pfam" id="PF03717"/>
    </source>
</evidence>
<protein>
    <submittedName>
        <fullName evidence="8">Penicillin-binding transpeptidase domain-containing protein</fullName>
    </submittedName>
</protein>
<dbReference type="GO" id="GO:0008658">
    <property type="term" value="F:penicillin binding"/>
    <property type="evidence" value="ECO:0007669"/>
    <property type="project" value="InterPro"/>
</dbReference>
<evidence type="ECO:0000313" key="9">
    <source>
        <dbReference type="Proteomes" id="UP000461768"/>
    </source>
</evidence>
<name>A0A7V7UF97_9FIRM</name>
<dbReference type="InterPro" id="IPR007887">
    <property type="entry name" value="MecA_N"/>
</dbReference>
<dbReference type="GO" id="GO:0071972">
    <property type="term" value="F:peptidoglycan L,D-transpeptidase activity"/>
    <property type="evidence" value="ECO:0007669"/>
    <property type="project" value="TreeGrafter"/>
</dbReference>
<dbReference type="PANTHER" id="PTHR30627:SF25">
    <property type="entry name" value="PENICILLIN-BINDING PROTEIN 3"/>
    <property type="match status" value="1"/>
</dbReference>
<feature type="domain" description="Penicillin-binding protein transpeptidase" evidence="5">
    <location>
        <begin position="406"/>
        <end position="710"/>
    </location>
</feature>
<evidence type="ECO:0000256" key="3">
    <source>
        <dbReference type="ARBA" id="ARBA00023136"/>
    </source>
</evidence>
<dbReference type="Proteomes" id="UP000461768">
    <property type="component" value="Unassembled WGS sequence"/>
</dbReference>
<dbReference type="EMBL" id="WAGX01000007">
    <property type="protein sequence ID" value="KAB1436019.1"/>
    <property type="molecule type" value="Genomic_DNA"/>
</dbReference>
<dbReference type="Gene3D" id="3.40.710.10">
    <property type="entry name" value="DD-peptidase/beta-lactamase superfamily"/>
    <property type="match status" value="1"/>
</dbReference>
<dbReference type="SUPFAM" id="SSF56519">
    <property type="entry name" value="Penicillin binding protein dimerisation domain"/>
    <property type="match status" value="1"/>
</dbReference>